<sequence length="100" mass="12037">MFISAHNIDLSINSIQQQIDEFLNQLKHTYSLLNETLKKTQFIESQILLHDDTDNTVVVNKYEQIIEDLFSKLDSIEQVLYKQWQQIQMTIFNYELWLKK</sequence>
<dbReference type="EMBL" id="CAJOBC010001044">
    <property type="protein sequence ID" value="CAF3650709.1"/>
    <property type="molecule type" value="Genomic_DNA"/>
</dbReference>
<dbReference type="EMBL" id="CAJNOQ010001044">
    <property type="protein sequence ID" value="CAF0863136.1"/>
    <property type="molecule type" value="Genomic_DNA"/>
</dbReference>
<dbReference type="AlphaFoldDB" id="A0A813WLG4"/>
<name>A0A813WLG4_9BILA</name>
<proteinExistence type="predicted"/>
<evidence type="ECO:0000313" key="2">
    <source>
        <dbReference type="EMBL" id="CAF3650709.1"/>
    </source>
</evidence>
<reference evidence="1" key="1">
    <citation type="submission" date="2021-02" db="EMBL/GenBank/DDBJ databases">
        <authorList>
            <person name="Nowell W R."/>
        </authorList>
    </citation>
    <scope>NUCLEOTIDE SEQUENCE</scope>
</reference>
<accession>A0A813WLG4</accession>
<keyword evidence="3" id="KW-1185">Reference proteome</keyword>
<dbReference type="Proteomes" id="UP000681722">
    <property type="component" value="Unassembled WGS sequence"/>
</dbReference>
<organism evidence="1 3">
    <name type="scientific">Didymodactylos carnosus</name>
    <dbReference type="NCBI Taxonomy" id="1234261"/>
    <lineage>
        <taxon>Eukaryota</taxon>
        <taxon>Metazoa</taxon>
        <taxon>Spiralia</taxon>
        <taxon>Gnathifera</taxon>
        <taxon>Rotifera</taxon>
        <taxon>Eurotatoria</taxon>
        <taxon>Bdelloidea</taxon>
        <taxon>Philodinida</taxon>
        <taxon>Philodinidae</taxon>
        <taxon>Didymodactylos</taxon>
    </lineage>
</organism>
<evidence type="ECO:0000313" key="1">
    <source>
        <dbReference type="EMBL" id="CAF0863136.1"/>
    </source>
</evidence>
<gene>
    <name evidence="1" type="ORF">GPM918_LOCUS6695</name>
    <name evidence="2" type="ORF">SRO942_LOCUS6695</name>
</gene>
<evidence type="ECO:0000313" key="3">
    <source>
        <dbReference type="Proteomes" id="UP000663829"/>
    </source>
</evidence>
<protein>
    <submittedName>
        <fullName evidence="1">Uncharacterized protein</fullName>
    </submittedName>
</protein>
<dbReference type="Proteomes" id="UP000663829">
    <property type="component" value="Unassembled WGS sequence"/>
</dbReference>
<comment type="caution">
    <text evidence="1">The sequence shown here is derived from an EMBL/GenBank/DDBJ whole genome shotgun (WGS) entry which is preliminary data.</text>
</comment>